<accession>S7QD12</accession>
<proteinExistence type="predicted"/>
<sequence>MTLDRQEIENILFMGHLKCLFLGIGRQDTIDLSSSLKVVQNFRRNQGAISSGIDFRSLRSLRVLGLDLSPGMAIGPAGTLDSLEELILKGPAKLITEFLGTILVPQLASVRLFVADSPRSERLLKIFSFLGHHALKIIAVCALGTYEKIYTINWNQIFAHLSGLAELEALRLQFYQVSISMDDHDMARLAQTWQSLKILDLRHCETSTSRLPSMKSLVQVAENAPKLRELYLDIQNNIDSLLPLECAVFNHQLQILDLYFHWKDPKSEIGSMANFFHSLFPCLDTRGLVGDDQRWTEMLRLIDEKRGSRQLEK</sequence>
<keyword evidence="2" id="KW-1185">Reference proteome</keyword>
<dbReference type="Gene3D" id="3.80.10.10">
    <property type="entry name" value="Ribonuclease Inhibitor"/>
    <property type="match status" value="1"/>
</dbReference>
<dbReference type="GeneID" id="19301587"/>
<evidence type="ECO:0000313" key="1">
    <source>
        <dbReference type="EMBL" id="EPQ57237.1"/>
    </source>
</evidence>
<gene>
    <name evidence="1" type="ORF">GLOTRDRAFT_127603</name>
</gene>
<reference evidence="1 2" key="1">
    <citation type="journal article" date="2012" name="Science">
        <title>The Paleozoic origin of enzymatic lignin decomposition reconstructed from 31 fungal genomes.</title>
        <authorList>
            <person name="Floudas D."/>
            <person name="Binder M."/>
            <person name="Riley R."/>
            <person name="Barry K."/>
            <person name="Blanchette R.A."/>
            <person name="Henrissat B."/>
            <person name="Martinez A.T."/>
            <person name="Otillar R."/>
            <person name="Spatafora J.W."/>
            <person name="Yadav J.S."/>
            <person name="Aerts A."/>
            <person name="Benoit I."/>
            <person name="Boyd A."/>
            <person name="Carlson A."/>
            <person name="Copeland A."/>
            <person name="Coutinho P.M."/>
            <person name="de Vries R.P."/>
            <person name="Ferreira P."/>
            <person name="Findley K."/>
            <person name="Foster B."/>
            <person name="Gaskell J."/>
            <person name="Glotzer D."/>
            <person name="Gorecki P."/>
            <person name="Heitman J."/>
            <person name="Hesse C."/>
            <person name="Hori C."/>
            <person name="Igarashi K."/>
            <person name="Jurgens J.A."/>
            <person name="Kallen N."/>
            <person name="Kersten P."/>
            <person name="Kohler A."/>
            <person name="Kuees U."/>
            <person name="Kumar T.K.A."/>
            <person name="Kuo A."/>
            <person name="LaButti K."/>
            <person name="Larrondo L.F."/>
            <person name="Lindquist E."/>
            <person name="Ling A."/>
            <person name="Lombard V."/>
            <person name="Lucas S."/>
            <person name="Lundell T."/>
            <person name="Martin R."/>
            <person name="McLaughlin D.J."/>
            <person name="Morgenstern I."/>
            <person name="Morin E."/>
            <person name="Murat C."/>
            <person name="Nagy L.G."/>
            <person name="Nolan M."/>
            <person name="Ohm R.A."/>
            <person name="Patyshakuliyeva A."/>
            <person name="Rokas A."/>
            <person name="Ruiz-Duenas F.J."/>
            <person name="Sabat G."/>
            <person name="Salamov A."/>
            <person name="Samejima M."/>
            <person name="Schmutz J."/>
            <person name="Slot J.C."/>
            <person name="St John F."/>
            <person name="Stenlid J."/>
            <person name="Sun H."/>
            <person name="Sun S."/>
            <person name="Syed K."/>
            <person name="Tsang A."/>
            <person name="Wiebenga A."/>
            <person name="Young D."/>
            <person name="Pisabarro A."/>
            <person name="Eastwood D.C."/>
            <person name="Martin F."/>
            <person name="Cullen D."/>
            <person name="Grigoriev I.V."/>
            <person name="Hibbett D.S."/>
        </authorList>
    </citation>
    <scope>NUCLEOTIDE SEQUENCE [LARGE SCALE GENOMIC DNA]</scope>
    <source>
        <strain evidence="1 2">ATCC 11539</strain>
    </source>
</reference>
<evidence type="ECO:0008006" key="3">
    <source>
        <dbReference type="Google" id="ProtNLM"/>
    </source>
</evidence>
<evidence type="ECO:0000313" key="2">
    <source>
        <dbReference type="Proteomes" id="UP000030669"/>
    </source>
</evidence>
<dbReference type="InterPro" id="IPR032675">
    <property type="entry name" value="LRR_dom_sf"/>
</dbReference>
<dbReference type="RefSeq" id="XP_007864367.1">
    <property type="nucleotide sequence ID" value="XM_007866176.1"/>
</dbReference>
<dbReference type="KEGG" id="gtr:GLOTRDRAFT_127603"/>
<dbReference type="HOGENOM" id="CLU_888659_0_0_1"/>
<organism evidence="1 2">
    <name type="scientific">Gloeophyllum trabeum (strain ATCC 11539 / FP-39264 / Madison 617)</name>
    <name type="common">Brown rot fungus</name>
    <dbReference type="NCBI Taxonomy" id="670483"/>
    <lineage>
        <taxon>Eukaryota</taxon>
        <taxon>Fungi</taxon>
        <taxon>Dikarya</taxon>
        <taxon>Basidiomycota</taxon>
        <taxon>Agaricomycotina</taxon>
        <taxon>Agaricomycetes</taxon>
        <taxon>Gloeophyllales</taxon>
        <taxon>Gloeophyllaceae</taxon>
        <taxon>Gloeophyllum</taxon>
    </lineage>
</organism>
<dbReference type="SUPFAM" id="SSF52047">
    <property type="entry name" value="RNI-like"/>
    <property type="match status" value="1"/>
</dbReference>
<protein>
    <recommendedName>
        <fullName evidence="3">RNI-like protein</fullName>
    </recommendedName>
</protein>
<dbReference type="EMBL" id="KB469299">
    <property type="protein sequence ID" value="EPQ57237.1"/>
    <property type="molecule type" value="Genomic_DNA"/>
</dbReference>
<dbReference type="Proteomes" id="UP000030669">
    <property type="component" value="Unassembled WGS sequence"/>
</dbReference>
<dbReference type="AlphaFoldDB" id="S7QD12"/>
<name>S7QD12_GLOTA</name>
<dbReference type="OrthoDB" id="2753807at2759"/>